<dbReference type="Pfam" id="PF12911">
    <property type="entry name" value="OppC_N"/>
    <property type="match status" value="1"/>
</dbReference>
<keyword evidence="5 7" id="KW-1133">Transmembrane helix</keyword>
<dbReference type="EMBL" id="JBHRZT010000067">
    <property type="protein sequence ID" value="MFC3884997.1"/>
    <property type="molecule type" value="Genomic_DNA"/>
</dbReference>
<feature type="transmembrane region" description="Helical" evidence="7">
    <location>
        <begin position="78"/>
        <end position="101"/>
    </location>
</feature>
<name>A0ABV8B738_9BACI</name>
<dbReference type="InterPro" id="IPR053474">
    <property type="entry name" value="Staphylopine_ABC_permease"/>
</dbReference>
<feature type="transmembrane region" description="Helical" evidence="7">
    <location>
        <begin position="121"/>
        <end position="146"/>
    </location>
</feature>
<comment type="caution">
    <text evidence="9">The sequence shown here is derived from an EMBL/GenBank/DDBJ whole genome shotgun (WGS) entry which is preliminary data.</text>
</comment>
<keyword evidence="3" id="KW-1003">Cell membrane</keyword>
<dbReference type="InterPro" id="IPR050366">
    <property type="entry name" value="BP-dependent_transpt_permease"/>
</dbReference>
<comment type="similarity">
    <text evidence="7">Belongs to the binding-protein-dependent transport system permease family.</text>
</comment>
<dbReference type="InterPro" id="IPR035906">
    <property type="entry name" value="MetI-like_sf"/>
</dbReference>
<dbReference type="NCBIfam" id="NF045473">
    <property type="entry name" value="Opp1C"/>
    <property type="match status" value="1"/>
</dbReference>
<dbReference type="InterPro" id="IPR025966">
    <property type="entry name" value="OppC_N"/>
</dbReference>
<feature type="transmembrane region" description="Helical" evidence="7">
    <location>
        <begin position="12"/>
        <end position="34"/>
    </location>
</feature>
<dbReference type="Gene3D" id="1.10.3720.10">
    <property type="entry name" value="MetI-like"/>
    <property type="match status" value="1"/>
</dbReference>
<evidence type="ECO:0000256" key="2">
    <source>
        <dbReference type="ARBA" id="ARBA00022448"/>
    </source>
</evidence>
<evidence type="ECO:0000256" key="7">
    <source>
        <dbReference type="RuleBase" id="RU363032"/>
    </source>
</evidence>
<keyword evidence="2 7" id="KW-0813">Transport</keyword>
<dbReference type="NCBIfam" id="NF047573">
    <property type="entry name" value="opine_perm_CntC"/>
    <property type="match status" value="1"/>
</dbReference>
<evidence type="ECO:0000256" key="6">
    <source>
        <dbReference type="ARBA" id="ARBA00023136"/>
    </source>
</evidence>
<dbReference type="PANTHER" id="PTHR43386:SF1">
    <property type="entry name" value="D,D-DIPEPTIDE TRANSPORT SYSTEM PERMEASE PROTEIN DDPC-RELATED"/>
    <property type="match status" value="1"/>
</dbReference>
<dbReference type="RefSeq" id="WP_377916973.1">
    <property type="nucleotide sequence ID" value="NZ_JBHRZT010000067.1"/>
</dbReference>
<accession>A0ABV8B738</accession>
<dbReference type="Pfam" id="PF00528">
    <property type="entry name" value="BPD_transp_1"/>
    <property type="match status" value="1"/>
</dbReference>
<evidence type="ECO:0000313" key="9">
    <source>
        <dbReference type="EMBL" id="MFC3884997.1"/>
    </source>
</evidence>
<feature type="transmembrane region" description="Helical" evidence="7">
    <location>
        <begin position="243"/>
        <end position="261"/>
    </location>
</feature>
<dbReference type="SUPFAM" id="SSF161098">
    <property type="entry name" value="MetI-like"/>
    <property type="match status" value="1"/>
</dbReference>
<protein>
    <submittedName>
        <fullName evidence="9">Staphylopine uptake ABC transporter permease subunit CntC</fullName>
    </submittedName>
</protein>
<sequence>MRIWKNLSKDKLGSISLIVIVVTIIVGLFAPFIAPHDPVEVNMKLRYATPSWEYLLGNDHLGRCILSRLIYGIRPSVLWVLVALVISVLIGAILGFMAGYFRGNVDAFIMRICDVMLSFPVYVMTLAIVGILGVGLENILLAFILMKWAWFARVIRASVMQYAELEYVKFSKASGISDIKIIYKHIVPVTFSDIAVISSSSIGSMILQISGLSFLGLGIQAPNAEWGMMLNEARKVMFTRPELMLAPGIAIIIVVSAFNFLSDALQVALDPKLLTSKNKLQENLTISKRKLTISKRKLQEKEVAN</sequence>
<dbReference type="InterPro" id="IPR000515">
    <property type="entry name" value="MetI-like"/>
</dbReference>
<dbReference type="Proteomes" id="UP001595752">
    <property type="component" value="Unassembled WGS sequence"/>
</dbReference>
<evidence type="ECO:0000256" key="3">
    <source>
        <dbReference type="ARBA" id="ARBA00022475"/>
    </source>
</evidence>
<evidence type="ECO:0000259" key="8">
    <source>
        <dbReference type="PROSITE" id="PS50928"/>
    </source>
</evidence>
<evidence type="ECO:0000256" key="4">
    <source>
        <dbReference type="ARBA" id="ARBA00022692"/>
    </source>
</evidence>
<keyword evidence="6 7" id="KW-0472">Membrane</keyword>
<evidence type="ECO:0000256" key="5">
    <source>
        <dbReference type="ARBA" id="ARBA00022989"/>
    </source>
</evidence>
<dbReference type="PANTHER" id="PTHR43386">
    <property type="entry name" value="OLIGOPEPTIDE TRANSPORT SYSTEM PERMEASE PROTEIN APPC"/>
    <property type="match status" value="1"/>
</dbReference>
<reference evidence="10" key="1">
    <citation type="journal article" date="2019" name="Int. J. Syst. Evol. Microbiol.">
        <title>The Global Catalogue of Microorganisms (GCM) 10K type strain sequencing project: providing services to taxonomists for standard genome sequencing and annotation.</title>
        <authorList>
            <consortium name="The Broad Institute Genomics Platform"/>
            <consortium name="The Broad Institute Genome Sequencing Center for Infectious Disease"/>
            <person name="Wu L."/>
            <person name="Ma J."/>
        </authorList>
    </citation>
    <scope>NUCLEOTIDE SEQUENCE [LARGE SCALE GENOMIC DNA]</scope>
    <source>
        <strain evidence="10">CCUG 61889</strain>
    </source>
</reference>
<comment type="subcellular location">
    <subcellularLocation>
        <location evidence="1 7">Cell membrane</location>
        <topology evidence="1 7">Multi-pass membrane protein</topology>
    </subcellularLocation>
</comment>
<evidence type="ECO:0000256" key="1">
    <source>
        <dbReference type="ARBA" id="ARBA00004651"/>
    </source>
</evidence>
<feature type="domain" description="ABC transmembrane type-1" evidence="8">
    <location>
        <begin position="73"/>
        <end position="262"/>
    </location>
</feature>
<keyword evidence="4 7" id="KW-0812">Transmembrane</keyword>
<dbReference type="CDD" id="cd06261">
    <property type="entry name" value="TM_PBP2"/>
    <property type="match status" value="1"/>
</dbReference>
<proteinExistence type="inferred from homology"/>
<evidence type="ECO:0000313" key="10">
    <source>
        <dbReference type="Proteomes" id="UP001595752"/>
    </source>
</evidence>
<gene>
    <name evidence="9" type="primary">cntC</name>
    <name evidence="9" type="synonym">opp1C</name>
    <name evidence="9" type="ORF">ACFOU2_16590</name>
</gene>
<keyword evidence="10" id="KW-1185">Reference proteome</keyword>
<organism evidence="9 10">
    <name type="scientific">Bacillus songklensis</name>
    <dbReference type="NCBI Taxonomy" id="1069116"/>
    <lineage>
        <taxon>Bacteria</taxon>
        <taxon>Bacillati</taxon>
        <taxon>Bacillota</taxon>
        <taxon>Bacilli</taxon>
        <taxon>Bacillales</taxon>
        <taxon>Bacillaceae</taxon>
        <taxon>Bacillus</taxon>
    </lineage>
</organism>
<dbReference type="PROSITE" id="PS50928">
    <property type="entry name" value="ABC_TM1"/>
    <property type="match status" value="1"/>
</dbReference>